<comment type="caution">
    <text evidence="1">The sequence shown here is derived from an EMBL/GenBank/DDBJ whole genome shotgun (WGS) entry which is preliminary data.</text>
</comment>
<dbReference type="EMBL" id="BIFQ01000001">
    <property type="protein sequence ID" value="GCE05338.1"/>
    <property type="molecule type" value="Genomic_DNA"/>
</dbReference>
<reference evidence="2" key="1">
    <citation type="submission" date="2018-12" db="EMBL/GenBank/DDBJ databases">
        <title>Tengunoibacter tsumagoiensis gen. nov., sp. nov., Dictyobacter kobayashii sp. nov., D. alpinus sp. nov., and D. joshuensis sp. nov. and description of Dictyobacteraceae fam. nov. within the order Ktedonobacterales isolated from Tengu-no-mugimeshi.</title>
        <authorList>
            <person name="Wang C.M."/>
            <person name="Zheng Y."/>
            <person name="Sakai Y."/>
            <person name="Toyoda A."/>
            <person name="Minakuchi Y."/>
            <person name="Abe K."/>
            <person name="Yokota A."/>
            <person name="Yabe S."/>
        </authorList>
    </citation>
    <scope>NUCLEOTIDE SEQUENCE [LARGE SCALE GENOMIC DNA]</scope>
    <source>
        <strain evidence="2">S-27</strain>
    </source>
</reference>
<name>A0A401ZF54_9CHLR</name>
<dbReference type="RefSeq" id="WP_126596389.1">
    <property type="nucleotide sequence ID" value="NZ_BIFQ01000001.1"/>
</dbReference>
<proteinExistence type="predicted"/>
<dbReference type="AlphaFoldDB" id="A0A401ZF54"/>
<dbReference type="OrthoDB" id="148136at2"/>
<organism evidence="1 2">
    <name type="scientific">Dictyobacter aurantiacus</name>
    <dbReference type="NCBI Taxonomy" id="1936993"/>
    <lineage>
        <taxon>Bacteria</taxon>
        <taxon>Bacillati</taxon>
        <taxon>Chloroflexota</taxon>
        <taxon>Ktedonobacteria</taxon>
        <taxon>Ktedonobacterales</taxon>
        <taxon>Dictyobacteraceae</taxon>
        <taxon>Dictyobacter</taxon>
    </lineage>
</organism>
<sequence>MPFTANDLRYRAEQSYPLLYAYLHRNAQRYLGALKYDAFEVDTVIGHVVEQLVRLGILGGEDRTPRTALDQLTDAQFYAFLSRSVRNKAIDRLRKRRLQVNTAAELEGVDEEEPDNPLSDAVESIWGETPFSTPEAISLHIASQRELRNILKHCIAVLRAAPNQLQAVMQELQEIGADDLVDTLSKELDFSFSTELNPHISQHKDHAHKKLRSCLQQQSSNLTVTIALRLTMYTTKHSTDKNIYEVDVQTLAQNDLTKQDVCKGLHELASEGLLNWHGEETVQLTSAQLKRLSRFYKEE</sequence>
<evidence type="ECO:0000313" key="1">
    <source>
        <dbReference type="EMBL" id="GCE05338.1"/>
    </source>
</evidence>
<dbReference type="Proteomes" id="UP000287224">
    <property type="component" value="Unassembled WGS sequence"/>
</dbReference>
<protein>
    <submittedName>
        <fullName evidence="1">Uncharacterized protein</fullName>
    </submittedName>
</protein>
<accession>A0A401ZF54</accession>
<keyword evidence="2" id="KW-1185">Reference proteome</keyword>
<gene>
    <name evidence="1" type="ORF">KDAU_26670</name>
</gene>
<evidence type="ECO:0000313" key="2">
    <source>
        <dbReference type="Proteomes" id="UP000287224"/>
    </source>
</evidence>